<dbReference type="SUPFAM" id="SSF55073">
    <property type="entry name" value="Nucleotide cyclase"/>
    <property type="match status" value="1"/>
</dbReference>
<feature type="domain" description="PAS" evidence="5">
    <location>
        <begin position="268"/>
        <end position="338"/>
    </location>
</feature>
<dbReference type="SMART" id="SM00448">
    <property type="entry name" value="REC"/>
    <property type="match status" value="1"/>
</dbReference>
<dbReference type="SMART" id="SM00086">
    <property type="entry name" value="PAC"/>
    <property type="match status" value="3"/>
</dbReference>
<evidence type="ECO:0000256" key="2">
    <source>
        <dbReference type="ARBA" id="ARBA00024867"/>
    </source>
</evidence>
<evidence type="ECO:0000313" key="8">
    <source>
        <dbReference type="EMBL" id="SEA85732.1"/>
    </source>
</evidence>
<protein>
    <recommendedName>
        <fullName evidence="1">Stage 0 sporulation protein A homolog</fullName>
    </recommendedName>
</protein>
<dbReference type="PROSITE" id="PS50110">
    <property type="entry name" value="RESPONSE_REGULATORY"/>
    <property type="match status" value="1"/>
</dbReference>
<dbReference type="PROSITE" id="PS50112">
    <property type="entry name" value="PAS"/>
    <property type="match status" value="2"/>
</dbReference>
<dbReference type="PANTHER" id="PTHR44757:SF2">
    <property type="entry name" value="BIOFILM ARCHITECTURE MAINTENANCE PROTEIN MBAA"/>
    <property type="match status" value="1"/>
</dbReference>
<dbReference type="Pfam" id="PF00989">
    <property type="entry name" value="PAS"/>
    <property type="match status" value="1"/>
</dbReference>
<reference evidence="8 9" key="1">
    <citation type="submission" date="2016-10" db="EMBL/GenBank/DDBJ databases">
        <authorList>
            <person name="de Groot N.N."/>
        </authorList>
    </citation>
    <scope>NUCLEOTIDE SEQUENCE [LARGE SCALE GENOMIC DNA]</scope>
    <source>
        <strain evidence="8 9">SR12</strain>
    </source>
</reference>
<dbReference type="EMBL" id="FNRK01000049">
    <property type="protein sequence ID" value="SEA85732.1"/>
    <property type="molecule type" value="Genomic_DNA"/>
</dbReference>
<dbReference type="CDD" id="cd01948">
    <property type="entry name" value="EAL"/>
    <property type="match status" value="1"/>
</dbReference>
<evidence type="ECO:0000259" key="5">
    <source>
        <dbReference type="PROSITE" id="PS50112"/>
    </source>
</evidence>
<dbReference type="Pfam" id="PF00072">
    <property type="entry name" value="Response_reg"/>
    <property type="match status" value="1"/>
</dbReference>
<accession>A0A1H4ENA7</accession>
<feature type="domain" description="PAC" evidence="6">
    <location>
        <begin position="215"/>
        <end position="267"/>
    </location>
</feature>
<dbReference type="Pfam" id="PF00563">
    <property type="entry name" value="EAL"/>
    <property type="match status" value="1"/>
</dbReference>
<gene>
    <name evidence="8" type="ORF">SAMN04515656_1491</name>
</gene>
<dbReference type="InterPro" id="IPR029787">
    <property type="entry name" value="Nucleotide_cyclase"/>
</dbReference>
<organism evidence="8 9">
    <name type="scientific">Eubacterium aggregans</name>
    <dbReference type="NCBI Taxonomy" id="81409"/>
    <lineage>
        <taxon>Bacteria</taxon>
        <taxon>Bacillati</taxon>
        <taxon>Bacillota</taxon>
        <taxon>Clostridia</taxon>
        <taxon>Eubacteriales</taxon>
        <taxon>Eubacteriaceae</taxon>
        <taxon>Eubacterium</taxon>
    </lineage>
</organism>
<dbReference type="SUPFAM" id="SSF141868">
    <property type="entry name" value="EAL domain-like"/>
    <property type="match status" value="1"/>
</dbReference>
<dbReference type="InterPro" id="IPR011006">
    <property type="entry name" value="CheY-like_superfamily"/>
</dbReference>
<dbReference type="InterPro" id="IPR052155">
    <property type="entry name" value="Biofilm_reg_signaling"/>
</dbReference>
<sequence>MLIKILVVDDSASDRLIIKNMLSEYNVLTACDGIEALRVLAENDEINLLILDLNMPNMNGLQVLESLNRDERFRKLRTIILTNYDELDNEIKGLKLGAVDYIRKPLHMDSLKARINVHVALMRAQQALSQKIDEHTLAFDRLFEEAPIGIAISHSRDPKHSDKDIIKINSAYEQITGRTKEELINLGWAKITYPDDLDEDIQNFNKLQAGEIKSYSMEKRYVKPDGSVVWVYMVVASLAPLAGNKLNHMCLIQDITNQKAALAALIESETKYRSITENMSDVVWQMDLDLKTTYVSPSVEKLLGESIEEHMNRKMEEKFPAQTLHKIQSIFYEELEKEKDPEIDKNRSLTIEIEHYKADGTVIWLELSISFIRDDNGNAVGFQGSSRDITPRKLFEFALRENERRESILMSHLPGLAYKCKYDHDWTMQYVSKGCYDLTGYKSESLLNNRDLSYNDLISPEYREALWNEWKRILEKGQPFRYEYEIITASGKRKWVLEMGQGIYNDEGEVEALEGIILDISDRKEMENHLRYMNEHDNWTGLYNRDYLEALLNHDLKKKDGLNRAVISINLSTVQLLTANYGFHYTQNLIKVTAETLSQHCSDTRLLFQTYENRFVFYLIDYKDKNELVDFCDVIAEALEALFVTERIGGGIGIFEIEQDDDEIDVDLLLRRLLIASERSIAILEKDFEACFYNEELEAEINRERDIREALTGVVLESTNDELFLQYQPIVELQTNAVCGFEALARLKTEKHGLVSPVEFIPIAEETKLIIPIGEKVIVNAFHFLNKLNASGYDEVGVSINVSAIQLLKPDFTSRFLELMNEMQVNPRNIGIEITESVFASDYENINNTIEKLREAGLHIAIDDFGTGYSSLAREKELSVDCLKIDKYFIDKLLDTDPSKAITSDIISMSHKLGHCTIAEGVEYESQLQYLKEHSCDKIQGYLFSKPLNEEDALEFLKSKK</sequence>
<dbReference type="InterPro" id="IPR000700">
    <property type="entry name" value="PAS-assoc_C"/>
</dbReference>
<dbReference type="PROSITE" id="PS50113">
    <property type="entry name" value="PAC"/>
    <property type="match status" value="3"/>
</dbReference>
<dbReference type="InterPro" id="IPR035965">
    <property type="entry name" value="PAS-like_dom_sf"/>
</dbReference>
<dbReference type="GO" id="GO:0000160">
    <property type="term" value="P:phosphorelay signal transduction system"/>
    <property type="evidence" value="ECO:0007669"/>
    <property type="project" value="InterPro"/>
</dbReference>
<dbReference type="InterPro" id="IPR035919">
    <property type="entry name" value="EAL_sf"/>
</dbReference>
<dbReference type="Pfam" id="PF08447">
    <property type="entry name" value="PAS_3"/>
    <property type="match status" value="2"/>
</dbReference>
<evidence type="ECO:0000259" key="4">
    <source>
        <dbReference type="PROSITE" id="PS50110"/>
    </source>
</evidence>
<evidence type="ECO:0000256" key="1">
    <source>
        <dbReference type="ARBA" id="ARBA00018672"/>
    </source>
</evidence>
<dbReference type="STRING" id="81409.SAMN04515656_1491"/>
<dbReference type="InterPro" id="IPR013655">
    <property type="entry name" value="PAS_fold_3"/>
</dbReference>
<dbReference type="PROSITE" id="PS50883">
    <property type="entry name" value="EAL"/>
    <property type="match status" value="1"/>
</dbReference>
<dbReference type="InterPro" id="IPR000014">
    <property type="entry name" value="PAS"/>
</dbReference>
<dbReference type="SUPFAM" id="SSF55785">
    <property type="entry name" value="PYP-like sensor domain (PAS domain)"/>
    <property type="match status" value="3"/>
</dbReference>
<feature type="domain" description="PAC" evidence="6">
    <location>
        <begin position="349"/>
        <end position="401"/>
    </location>
</feature>
<dbReference type="Pfam" id="PF00990">
    <property type="entry name" value="GGDEF"/>
    <property type="match status" value="1"/>
</dbReference>
<feature type="domain" description="Response regulatory" evidence="4">
    <location>
        <begin position="4"/>
        <end position="119"/>
    </location>
</feature>
<dbReference type="Gene3D" id="3.40.50.2300">
    <property type="match status" value="1"/>
</dbReference>
<keyword evidence="9" id="KW-1185">Reference proteome</keyword>
<feature type="domain" description="PAS" evidence="5">
    <location>
        <begin position="423"/>
        <end position="477"/>
    </location>
</feature>
<dbReference type="InterPro" id="IPR000160">
    <property type="entry name" value="GGDEF_dom"/>
</dbReference>
<feature type="domain" description="PAC" evidence="6">
    <location>
        <begin position="480"/>
        <end position="532"/>
    </location>
</feature>
<dbReference type="SMART" id="SM00267">
    <property type="entry name" value="GGDEF"/>
    <property type="match status" value="1"/>
</dbReference>
<feature type="modified residue" description="4-aspartylphosphate" evidence="3">
    <location>
        <position position="52"/>
    </location>
</feature>
<dbReference type="Gene3D" id="3.30.450.20">
    <property type="entry name" value="PAS domain"/>
    <property type="match status" value="3"/>
</dbReference>
<keyword evidence="3" id="KW-0597">Phosphoprotein</keyword>
<dbReference type="InterPro" id="IPR001789">
    <property type="entry name" value="Sig_transdc_resp-reg_receiver"/>
</dbReference>
<dbReference type="InterPro" id="IPR043128">
    <property type="entry name" value="Rev_trsase/Diguanyl_cyclase"/>
</dbReference>
<evidence type="ECO:0000259" key="7">
    <source>
        <dbReference type="PROSITE" id="PS50883"/>
    </source>
</evidence>
<dbReference type="InterPro" id="IPR001633">
    <property type="entry name" value="EAL_dom"/>
</dbReference>
<dbReference type="InterPro" id="IPR013767">
    <property type="entry name" value="PAS_fold"/>
</dbReference>
<dbReference type="SMART" id="SM00052">
    <property type="entry name" value="EAL"/>
    <property type="match status" value="1"/>
</dbReference>
<evidence type="ECO:0000259" key="6">
    <source>
        <dbReference type="PROSITE" id="PS50113"/>
    </source>
</evidence>
<dbReference type="SMART" id="SM00091">
    <property type="entry name" value="PAS"/>
    <property type="match status" value="3"/>
</dbReference>
<dbReference type="Proteomes" id="UP000199394">
    <property type="component" value="Unassembled WGS sequence"/>
</dbReference>
<dbReference type="OrthoDB" id="9805474at2"/>
<proteinExistence type="predicted"/>
<dbReference type="CDD" id="cd00130">
    <property type="entry name" value="PAS"/>
    <property type="match status" value="3"/>
</dbReference>
<name>A0A1H4ENA7_9FIRM</name>
<dbReference type="CDD" id="cd00156">
    <property type="entry name" value="REC"/>
    <property type="match status" value="1"/>
</dbReference>
<dbReference type="Gene3D" id="3.30.70.270">
    <property type="match status" value="1"/>
</dbReference>
<evidence type="ECO:0000313" key="9">
    <source>
        <dbReference type="Proteomes" id="UP000199394"/>
    </source>
</evidence>
<dbReference type="PANTHER" id="PTHR44757">
    <property type="entry name" value="DIGUANYLATE CYCLASE DGCP"/>
    <property type="match status" value="1"/>
</dbReference>
<dbReference type="NCBIfam" id="TIGR00229">
    <property type="entry name" value="sensory_box"/>
    <property type="match status" value="3"/>
</dbReference>
<feature type="domain" description="EAL" evidence="7">
    <location>
        <begin position="700"/>
        <end position="961"/>
    </location>
</feature>
<evidence type="ECO:0000256" key="3">
    <source>
        <dbReference type="PROSITE-ProRule" id="PRU00169"/>
    </source>
</evidence>
<comment type="function">
    <text evidence="2">May play the central regulatory role in sporulation. It may be an element of the effector pathway responsible for the activation of sporulation genes in response to nutritional stress. Spo0A may act in concert with spo0H (a sigma factor) to control the expression of some genes that are critical to the sporulation process.</text>
</comment>
<dbReference type="InterPro" id="IPR001610">
    <property type="entry name" value="PAC"/>
</dbReference>
<dbReference type="SUPFAM" id="SSF52172">
    <property type="entry name" value="CheY-like"/>
    <property type="match status" value="1"/>
</dbReference>
<dbReference type="RefSeq" id="WP_090310024.1">
    <property type="nucleotide sequence ID" value="NZ_FNRK01000049.1"/>
</dbReference>
<dbReference type="Gene3D" id="3.20.20.450">
    <property type="entry name" value="EAL domain"/>
    <property type="match status" value="1"/>
</dbReference>
<dbReference type="AlphaFoldDB" id="A0A1H4ENA7"/>